<evidence type="ECO:0000313" key="2">
    <source>
        <dbReference type="Proteomes" id="UP001153555"/>
    </source>
</evidence>
<dbReference type="Proteomes" id="UP001153555">
    <property type="component" value="Unassembled WGS sequence"/>
</dbReference>
<gene>
    <name evidence="1" type="ORF">SHERM_28688</name>
</gene>
<name>A0A9N7NKC4_STRHE</name>
<organism evidence="1 2">
    <name type="scientific">Striga hermonthica</name>
    <name type="common">Purple witchweed</name>
    <name type="synonym">Buchnera hermonthica</name>
    <dbReference type="NCBI Taxonomy" id="68872"/>
    <lineage>
        <taxon>Eukaryota</taxon>
        <taxon>Viridiplantae</taxon>
        <taxon>Streptophyta</taxon>
        <taxon>Embryophyta</taxon>
        <taxon>Tracheophyta</taxon>
        <taxon>Spermatophyta</taxon>
        <taxon>Magnoliopsida</taxon>
        <taxon>eudicotyledons</taxon>
        <taxon>Gunneridae</taxon>
        <taxon>Pentapetalae</taxon>
        <taxon>asterids</taxon>
        <taxon>lamiids</taxon>
        <taxon>Lamiales</taxon>
        <taxon>Orobanchaceae</taxon>
        <taxon>Buchnereae</taxon>
        <taxon>Striga</taxon>
    </lineage>
</organism>
<evidence type="ECO:0000313" key="1">
    <source>
        <dbReference type="EMBL" id="CAA0833427.1"/>
    </source>
</evidence>
<sequence>VEEFSIRTVHRQRLMKVHRKKFHRTWSSPHFPTDAVSIDHYCNGIVDTDFSGTERVETKLPQTPANKIRRHKKKTTYILRRFDLMKEARGDDGYDATVENDTSDDELDSESECYDNFVGDAELPGLKVALIPKYRRKKRLNVVRHRKPPSRIDLVKEALGDDARGESDTSDNALDADVEKDYYLYYTSSIGDTEGLKAALLSKHDLGIPDHRQDSDGFKRRFRE</sequence>
<dbReference type="AlphaFoldDB" id="A0A9N7NKC4"/>
<feature type="non-terminal residue" evidence="1">
    <location>
        <position position="1"/>
    </location>
</feature>
<dbReference type="EMBL" id="CACSLK010027840">
    <property type="protein sequence ID" value="CAA0833427.1"/>
    <property type="molecule type" value="Genomic_DNA"/>
</dbReference>
<feature type="non-terminal residue" evidence="1">
    <location>
        <position position="224"/>
    </location>
</feature>
<accession>A0A9N7NKC4</accession>
<keyword evidence="2" id="KW-1185">Reference proteome</keyword>
<protein>
    <submittedName>
        <fullName evidence="1">Uncharacterized protein</fullName>
    </submittedName>
</protein>
<proteinExistence type="predicted"/>
<comment type="caution">
    <text evidence="1">The sequence shown here is derived from an EMBL/GenBank/DDBJ whole genome shotgun (WGS) entry which is preliminary data.</text>
</comment>
<reference evidence="1" key="1">
    <citation type="submission" date="2019-12" db="EMBL/GenBank/DDBJ databases">
        <authorList>
            <person name="Scholes J."/>
        </authorList>
    </citation>
    <scope>NUCLEOTIDE SEQUENCE</scope>
</reference>